<keyword evidence="1" id="KW-0812">Transmembrane</keyword>
<evidence type="ECO:0000256" key="1">
    <source>
        <dbReference type="SAM" id="Phobius"/>
    </source>
</evidence>
<dbReference type="OrthoDB" id="375854at2759"/>
<name>A0A1D3SCY7_PLABE</name>
<sequence length="113" mass="13428">MHSYTSLCIHSGYSKMKKIINYITNKYIRTKYRLGVIDRRYKLFSCGAPLVLLMSLTISIGTFLIDLQYQIKNSREQNINIRENKLLEEKNKLLKILTDYDCNDYENIPIKRE</sequence>
<evidence type="ECO:0000313" key="2">
    <source>
        <dbReference type="EMBL" id="SCO61222.1"/>
    </source>
</evidence>
<dbReference type="EMBL" id="LT608256">
    <property type="protein sequence ID" value="SCO61222.1"/>
    <property type="molecule type" value="Genomic_DNA"/>
</dbReference>
<protein>
    <submittedName>
        <fullName evidence="2">Uncharacterized protein</fullName>
    </submittedName>
</protein>
<feature type="transmembrane region" description="Helical" evidence="1">
    <location>
        <begin position="43"/>
        <end position="65"/>
    </location>
</feature>
<accession>A0A1D3SCY7</accession>
<keyword evidence="1" id="KW-1133">Transmembrane helix</keyword>
<dbReference type="VEuPathDB" id="PlasmoDB:PBANKA_0830500"/>
<keyword evidence="1" id="KW-0472">Membrane</keyword>
<evidence type="ECO:0000313" key="3">
    <source>
        <dbReference type="Proteomes" id="UP000219860"/>
    </source>
</evidence>
<proteinExistence type="predicted"/>
<gene>
    <name evidence="2" type="ORF">PBSP11A_000165800</name>
</gene>
<dbReference type="AlphaFoldDB" id="A0A1D3SCY7"/>
<dbReference type="Proteomes" id="UP000219860">
    <property type="component" value="Chromosome 8"/>
</dbReference>
<reference evidence="2 3" key="1">
    <citation type="submission" date="2016-08" db="EMBL/GenBank/DDBJ databases">
        <authorList>
            <consortium name="Pathogen Informatics"/>
        </authorList>
    </citation>
    <scope>NUCLEOTIDE SEQUENCE [LARGE SCALE GENOMIC DNA]</scope>
    <source>
        <strain evidence="2 3">SP11 Antwerpcl1</strain>
    </source>
</reference>
<organism evidence="2 3">
    <name type="scientific">Plasmodium berghei</name>
    <dbReference type="NCBI Taxonomy" id="5821"/>
    <lineage>
        <taxon>Eukaryota</taxon>
        <taxon>Sar</taxon>
        <taxon>Alveolata</taxon>
        <taxon>Apicomplexa</taxon>
        <taxon>Aconoidasida</taxon>
        <taxon>Haemosporida</taxon>
        <taxon>Plasmodiidae</taxon>
        <taxon>Plasmodium</taxon>
        <taxon>Plasmodium (Vinckeia)</taxon>
    </lineage>
</organism>